<dbReference type="PANTHER" id="PTHR31528:SF3">
    <property type="entry name" value="THIAMINE BIOSYNTHESIS PROTEIN HI_0357-RELATED"/>
    <property type="match status" value="1"/>
</dbReference>
<dbReference type="STRING" id="1462996.AWM70_06330"/>
<accession>A0A1B1MYL1</accession>
<dbReference type="OrthoDB" id="9815602at2"/>
<proteinExistence type="predicted"/>
<dbReference type="EMBL" id="CP014167">
    <property type="protein sequence ID" value="ANS74246.1"/>
    <property type="molecule type" value="Genomic_DNA"/>
</dbReference>
<dbReference type="InterPro" id="IPR015168">
    <property type="entry name" value="SsuA/THI5"/>
</dbReference>
<organism evidence="2 3">
    <name type="scientific">Paenibacillus yonginensis</name>
    <dbReference type="NCBI Taxonomy" id="1462996"/>
    <lineage>
        <taxon>Bacteria</taxon>
        <taxon>Bacillati</taxon>
        <taxon>Bacillota</taxon>
        <taxon>Bacilli</taxon>
        <taxon>Bacillales</taxon>
        <taxon>Paenibacillaceae</taxon>
        <taxon>Paenibacillus</taxon>
    </lineage>
</organism>
<dbReference type="PANTHER" id="PTHR31528">
    <property type="entry name" value="4-AMINO-5-HYDROXYMETHYL-2-METHYLPYRIMIDINE PHOSPHATE SYNTHASE THI11-RELATED"/>
    <property type="match status" value="1"/>
</dbReference>
<dbReference type="Proteomes" id="UP000092573">
    <property type="component" value="Chromosome"/>
</dbReference>
<dbReference type="InterPro" id="IPR027939">
    <property type="entry name" value="NMT1/THI5"/>
</dbReference>
<name>A0A1B1MYL1_9BACL</name>
<reference evidence="2 3" key="1">
    <citation type="submission" date="2016-01" db="EMBL/GenBank/DDBJ databases">
        <title>Complete Genome Sequence of Paenibacillus yonginensis DCY84, a novel Plant Growth-Promoting Bacteria with Elicitation of Induced Systemic Resistance.</title>
        <authorList>
            <person name="Kim Y.J."/>
            <person name="Yang D.C."/>
            <person name="Sukweenadhi J."/>
        </authorList>
    </citation>
    <scope>NUCLEOTIDE SEQUENCE [LARGE SCALE GENOMIC DNA]</scope>
    <source>
        <strain evidence="2 3">DCY84</strain>
    </source>
</reference>
<dbReference type="KEGG" id="pyg:AWM70_06330"/>
<dbReference type="GO" id="GO:0009228">
    <property type="term" value="P:thiamine biosynthetic process"/>
    <property type="evidence" value="ECO:0007669"/>
    <property type="project" value="InterPro"/>
</dbReference>
<gene>
    <name evidence="2" type="ORF">AWM70_06330</name>
</gene>
<evidence type="ECO:0000259" key="1">
    <source>
        <dbReference type="Pfam" id="PF09084"/>
    </source>
</evidence>
<evidence type="ECO:0000313" key="2">
    <source>
        <dbReference type="EMBL" id="ANS74246.1"/>
    </source>
</evidence>
<dbReference type="Gene3D" id="3.40.190.10">
    <property type="entry name" value="Periplasmic binding protein-like II"/>
    <property type="match status" value="2"/>
</dbReference>
<dbReference type="CDD" id="cd13651">
    <property type="entry name" value="PBP2_ThiY"/>
    <property type="match status" value="1"/>
</dbReference>
<sequence length="349" mass="38254">MNKALRFHKSRHRNNDGRRLKLVLLTIWLCLAAGLSGCSANKSAGSGLTEVNVLLDWYPNAVHSFLFAAEQEGYFEQEGLKVNLETPADTNDAIKLLAAGKADLAISYQMQIAQSRAEDIPVVSVAALVRHPLDQIFVREDSDIKSPKDLAGKKIGYPSTPLNEAMVNTMVASDGGDPSQVKYTDIGWDLIPAMTTGKVDAIIGGYINHEKLLIEKEGIPLRTFDPADYGVPDNYELVLAASEDGLAKHEDTIRKFLKAAAKGQAYTVQNPDQALNILLEHENKDFPLDPEVEKQSLNILLPMMDDGSAGFGEQTEASWEAVIQWLKDHGQIKADTTIKAQDAFRNLGV</sequence>
<keyword evidence="3" id="KW-1185">Reference proteome</keyword>
<dbReference type="SUPFAM" id="SSF53850">
    <property type="entry name" value="Periplasmic binding protein-like II"/>
    <property type="match status" value="1"/>
</dbReference>
<dbReference type="AlphaFoldDB" id="A0A1B1MYL1"/>
<protein>
    <submittedName>
        <fullName evidence="2">ABC transporter substrate-binding protein</fullName>
    </submittedName>
</protein>
<feature type="domain" description="SsuA/THI5-like" evidence="1">
    <location>
        <begin position="60"/>
        <end position="274"/>
    </location>
</feature>
<dbReference type="Pfam" id="PF09084">
    <property type="entry name" value="NMT1"/>
    <property type="match status" value="1"/>
</dbReference>
<evidence type="ECO:0000313" key="3">
    <source>
        <dbReference type="Proteomes" id="UP000092573"/>
    </source>
</evidence>